<dbReference type="EMBL" id="JABBHF010000006">
    <property type="protein sequence ID" value="NMH88282.1"/>
    <property type="molecule type" value="Genomic_DNA"/>
</dbReference>
<keyword evidence="9" id="KW-1185">Reference proteome</keyword>
<comment type="similarity">
    <text evidence="2">Belongs to the SusD family.</text>
</comment>
<dbReference type="Pfam" id="PF14322">
    <property type="entry name" value="SusD-like_3"/>
    <property type="match status" value="1"/>
</dbReference>
<feature type="domain" description="RagB/SusD" evidence="6">
    <location>
        <begin position="360"/>
        <end position="590"/>
    </location>
</feature>
<proteinExistence type="inferred from homology"/>
<evidence type="ECO:0000256" key="1">
    <source>
        <dbReference type="ARBA" id="ARBA00004442"/>
    </source>
</evidence>
<dbReference type="InterPro" id="IPR011990">
    <property type="entry name" value="TPR-like_helical_dom_sf"/>
</dbReference>
<keyword evidence="4" id="KW-0472">Membrane</keyword>
<dbReference type="InterPro" id="IPR012944">
    <property type="entry name" value="SusD_RagB_dom"/>
</dbReference>
<evidence type="ECO:0000256" key="5">
    <source>
        <dbReference type="ARBA" id="ARBA00023237"/>
    </source>
</evidence>
<gene>
    <name evidence="8" type="ORF">HHX25_12255</name>
</gene>
<evidence type="ECO:0000256" key="3">
    <source>
        <dbReference type="ARBA" id="ARBA00022729"/>
    </source>
</evidence>
<dbReference type="Pfam" id="PF07980">
    <property type="entry name" value="SusD_RagB"/>
    <property type="match status" value="1"/>
</dbReference>
<dbReference type="InterPro" id="IPR033985">
    <property type="entry name" value="SusD-like_N"/>
</dbReference>
<dbReference type="PROSITE" id="PS51257">
    <property type="entry name" value="PROKAR_LIPOPROTEIN"/>
    <property type="match status" value="1"/>
</dbReference>
<evidence type="ECO:0000313" key="8">
    <source>
        <dbReference type="EMBL" id="NMH88282.1"/>
    </source>
</evidence>
<organism evidence="8 9">
    <name type="scientific">Flavivirga algicola</name>
    <dbReference type="NCBI Taxonomy" id="2729136"/>
    <lineage>
        <taxon>Bacteria</taxon>
        <taxon>Pseudomonadati</taxon>
        <taxon>Bacteroidota</taxon>
        <taxon>Flavobacteriia</taxon>
        <taxon>Flavobacteriales</taxon>
        <taxon>Flavobacteriaceae</taxon>
        <taxon>Flavivirga</taxon>
    </lineage>
</organism>
<feature type="domain" description="SusD-like N-terminal" evidence="7">
    <location>
        <begin position="25"/>
        <end position="225"/>
    </location>
</feature>
<dbReference type="SUPFAM" id="SSF48452">
    <property type="entry name" value="TPR-like"/>
    <property type="match status" value="1"/>
</dbReference>
<comment type="subcellular location">
    <subcellularLocation>
        <location evidence="1">Cell outer membrane</location>
    </subcellularLocation>
</comment>
<keyword evidence="5" id="KW-0998">Cell outer membrane</keyword>
<sequence>MKKVLNIKIVLILAFCSIITGCKDDFLDEDNPNAISTNTFWDDIHDLRLGIVGAYKGMAAPHNYHLVNELSRSDLAWSSGWQRPNNNNEYYLQTFNEASSAINQKWGALYTTVFRANQVIEASERLAGTYGNDDLEEENSLILAQARFIRGYAYFNLHNSFNGGSVPIWDIVAGGDNGYYRPANTADEVRQFYLADLQYASENLPTTWDDKEKGKVTAGAAVAVMGQSHLYAGNYAEAAVHFKRVIDEFGYSLTPNIGSNFTTLDELNEESILELVYSIDYKNELNPWDIRDTASTSGYDRQFTGAPGQWFGAVAANWLILEYRNDPLDFSDPRNIVTEEDGTQRFRRFSLRTSWSVALVDDEDMEYYGFPKTGQAANFNVKMTCFWRKHTNWDLGFEKEADITPGKVRSGINQRLIRLAEVYLQYAECMVQTGDVDEALLYINKVRRRSGVRLLGPIGSGEYPLNDHDNEVYDANRLMDHLMYVEYPLELSAEGDGGNRNIDLRRWGIKKQRFEELATKRYAADHYEVEKEDGTTAWRWASIVKELDTSDPEVDLDWNEFQEAAINYNEANHAYWPIPNSETIANPNLYN</sequence>
<evidence type="ECO:0000256" key="2">
    <source>
        <dbReference type="ARBA" id="ARBA00006275"/>
    </source>
</evidence>
<name>A0ABX1S0Y4_9FLAO</name>
<evidence type="ECO:0000313" key="9">
    <source>
        <dbReference type="Proteomes" id="UP000746690"/>
    </source>
</evidence>
<evidence type="ECO:0000259" key="6">
    <source>
        <dbReference type="Pfam" id="PF07980"/>
    </source>
</evidence>
<evidence type="ECO:0000256" key="4">
    <source>
        <dbReference type="ARBA" id="ARBA00023136"/>
    </source>
</evidence>
<keyword evidence="3" id="KW-0732">Signal</keyword>
<reference evidence="8 9" key="1">
    <citation type="submission" date="2020-04" db="EMBL/GenBank/DDBJ databases">
        <title>A Flavivirga sp. nov.</title>
        <authorList>
            <person name="Sun X."/>
        </authorList>
    </citation>
    <scope>NUCLEOTIDE SEQUENCE [LARGE SCALE GENOMIC DNA]</scope>
    <source>
        <strain evidence="8 9">Y03</strain>
    </source>
</reference>
<dbReference type="Gene3D" id="1.25.40.390">
    <property type="match status" value="1"/>
</dbReference>
<comment type="caution">
    <text evidence="8">The sequence shown here is derived from an EMBL/GenBank/DDBJ whole genome shotgun (WGS) entry which is preliminary data.</text>
</comment>
<accession>A0ABX1S0Y4</accession>
<protein>
    <submittedName>
        <fullName evidence="8">RagB/SusD family nutrient uptake outer membrane protein</fullName>
    </submittedName>
</protein>
<dbReference type="Proteomes" id="UP000746690">
    <property type="component" value="Unassembled WGS sequence"/>
</dbReference>
<dbReference type="RefSeq" id="WP_169673747.1">
    <property type="nucleotide sequence ID" value="NZ_JABBHF010000006.1"/>
</dbReference>
<evidence type="ECO:0000259" key="7">
    <source>
        <dbReference type="Pfam" id="PF14322"/>
    </source>
</evidence>